<evidence type="ECO:0000256" key="3">
    <source>
        <dbReference type="ARBA" id="ARBA00022679"/>
    </source>
</evidence>
<dbReference type="InterPro" id="IPR029044">
    <property type="entry name" value="Nucleotide-diphossugar_trans"/>
</dbReference>
<feature type="transmembrane region" description="Helical" evidence="4">
    <location>
        <begin position="381"/>
        <end position="405"/>
    </location>
</feature>
<sequence length="456" mass="51773">MSKIIEHNNSKIANTNIPPTSKKYTRYVSVKAKFYLSHGLAALWVIISIFVSIPWIRDLGVLITMPAAILIIVGISYIPGYMNAFMVSSLLLDKQPKAKNSDPSEHLSILVACYNEEAGIKNTLRYIANQDYSGEINVIVIDNNSTDQTAEVAKAAGKEFGIKLTVLHESIPGKNFALNSALAHVETELMLTLDADTLLHKSALRNIVARFLSSPADVCAVAGAVLVRNSRGKFLAKIQEWDYFLGIASIKRLQGLFQGTLVAQGAFSLYRTESVKQVGGWPDAIGEDIVLTWRFLSNNWRVYFEPMAVAFTEVPENFKHFVRQRSRWARGMIEALKLVKPWSQPSPYTRYLTFCNFVMPYLDAVYTLVWLPGLILAFFGYYYIVGIMTVLVLPLTFAVNFILYLYQKRVFKALDLKIRKNYLGFIAYVLLYQMIMSPVSMWGYIQEMFKLRRVWK</sequence>
<comment type="similarity">
    <text evidence="1">Belongs to the glycosyltransferase 2 family.</text>
</comment>
<dbReference type="AlphaFoldDB" id="A0A839TNZ3"/>
<evidence type="ECO:0000313" key="5">
    <source>
        <dbReference type="EMBL" id="MBB3126477.1"/>
    </source>
</evidence>
<dbReference type="Proteomes" id="UP000517523">
    <property type="component" value="Unassembled WGS sequence"/>
</dbReference>
<keyword evidence="4" id="KW-0472">Membrane</keyword>
<keyword evidence="4" id="KW-1133">Transmembrane helix</keyword>
<dbReference type="CDD" id="cd06423">
    <property type="entry name" value="CESA_like"/>
    <property type="match status" value="1"/>
</dbReference>
<feature type="transmembrane region" description="Helical" evidence="4">
    <location>
        <begin position="351"/>
        <end position="375"/>
    </location>
</feature>
<comment type="caution">
    <text evidence="5">The sequence shown here is derived from an EMBL/GenBank/DDBJ whole genome shotgun (WGS) entry which is preliminary data.</text>
</comment>
<keyword evidence="4" id="KW-0812">Transmembrane</keyword>
<feature type="transmembrane region" description="Helical" evidence="4">
    <location>
        <begin position="34"/>
        <end position="56"/>
    </location>
</feature>
<proteinExistence type="inferred from homology"/>
<dbReference type="GO" id="GO:0016757">
    <property type="term" value="F:glycosyltransferase activity"/>
    <property type="evidence" value="ECO:0007669"/>
    <property type="project" value="UniProtKB-KW"/>
</dbReference>
<keyword evidence="3 5" id="KW-0808">Transferase</keyword>
<organism evidence="5 6">
    <name type="scientific">Paenibacillus rhizosphaerae</name>
    <dbReference type="NCBI Taxonomy" id="297318"/>
    <lineage>
        <taxon>Bacteria</taxon>
        <taxon>Bacillati</taxon>
        <taxon>Bacillota</taxon>
        <taxon>Bacilli</taxon>
        <taxon>Bacillales</taxon>
        <taxon>Paenibacillaceae</taxon>
        <taxon>Paenibacillus</taxon>
    </lineage>
</organism>
<evidence type="ECO:0000256" key="1">
    <source>
        <dbReference type="ARBA" id="ARBA00006739"/>
    </source>
</evidence>
<feature type="transmembrane region" description="Helical" evidence="4">
    <location>
        <begin position="68"/>
        <end position="92"/>
    </location>
</feature>
<dbReference type="PANTHER" id="PTHR43630:SF1">
    <property type="entry name" value="POLY-BETA-1,6-N-ACETYL-D-GLUCOSAMINE SYNTHASE"/>
    <property type="match status" value="1"/>
</dbReference>
<keyword evidence="2 5" id="KW-0328">Glycosyltransferase</keyword>
<evidence type="ECO:0000256" key="4">
    <source>
        <dbReference type="SAM" id="Phobius"/>
    </source>
</evidence>
<accession>A0A839TNZ3</accession>
<dbReference type="Pfam" id="PF13641">
    <property type="entry name" value="Glyco_tranf_2_3"/>
    <property type="match status" value="1"/>
</dbReference>
<name>A0A839TNZ3_9BACL</name>
<dbReference type="SUPFAM" id="SSF53448">
    <property type="entry name" value="Nucleotide-diphospho-sugar transferases"/>
    <property type="match status" value="1"/>
</dbReference>
<dbReference type="PANTHER" id="PTHR43630">
    <property type="entry name" value="POLY-BETA-1,6-N-ACETYL-D-GLUCOSAMINE SYNTHASE"/>
    <property type="match status" value="1"/>
</dbReference>
<dbReference type="Gene3D" id="3.90.550.10">
    <property type="entry name" value="Spore Coat Polysaccharide Biosynthesis Protein SpsA, Chain A"/>
    <property type="match status" value="1"/>
</dbReference>
<evidence type="ECO:0000256" key="2">
    <source>
        <dbReference type="ARBA" id="ARBA00022676"/>
    </source>
</evidence>
<feature type="transmembrane region" description="Helical" evidence="4">
    <location>
        <begin position="425"/>
        <end position="445"/>
    </location>
</feature>
<reference evidence="5 6" key="1">
    <citation type="submission" date="2020-08" db="EMBL/GenBank/DDBJ databases">
        <title>Genomic Encyclopedia of Type Strains, Phase III (KMG-III): the genomes of soil and plant-associated and newly described type strains.</title>
        <authorList>
            <person name="Whitman W."/>
        </authorList>
    </citation>
    <scope>NUCLEOTIDE SEQUENCE [LARGE SCALE GENOMIC DNA]</scope>
    <source>
        <strain evidence="5 6">CECT 5831</strain>
    </source>
</reference>
<dbReference type="EC" id="2.4.-.-" evidence="5"/>
<evidence type="ECO:0000313" key="6">
    <source>
        <dbReference type="Proteomes" id="UP000517523"/>
    </source>
</evidence>
<gene>
    <name evidence="5" type="ORF">FHS19_001131</name>
</gene>
<protein>
    <submittedName>
        <fullName evidence="5">Biofilm PGA synthesis N-glycosyltransferase PgaC</fullName>
        <ecNumber evidence="5">2.4.-.-</ecNumber>
    </submittedName>
</protein>
<dbReference type="RefSeq" id="WP_183579709.1">
    <property type="nucleotide sequence ID" value="NZ_JACHXJ010000001.1"/>
</dbReference>
<dbReference type="EMBL" id="JACHXJ010000001">
    <property type="protein sequence ID" value="MBB3126477.1"/>
    <property type="molecule type" value="Genomic_DNA"/>
</dbReference>